<keyword evidence="3" id="KW-1185">Reference proteome</keyword>
<accession>A0A7D6ZV21</accession>
<protein>
    <submittedName>
        <fullName evidence="2">Uncharacterized protein</fullName>
    </submittedName>
</protein>
<dbReference type="AlphaFoldDB" id="A0A7D6ZV21"/>
<dbReference type="EMBL" id="CP059399">
    <property type="protein sequence ID" value="QLY29449.1"/>
    <property type="molecule type" value="Genomic_DNA"/>
</dbReference>
<dbReference type="KEGG" id="nhu:H0264_29955"/>
<dbReference type="Proteomes" id="UP000515512">
    <property type="component" value="Chromosome"/>
</dbReference>
<proteinExistence type="predicted"/>
<dbReference type="RefSeq" id="WP_181580653.1">
    <property type="nucleotide sequence ID" value="NZ_CP059399.1"/>
</dbReference>
<feature type="compositionally biased region" description="Basic and acidic residues" evidence="1">
    <location>
        <begin position="15"/>
        <end position="31"/>
    </location>
</feature>
<gene>
    <name evidence="2" type="ORF">H0264_29955</name>
</gene>
<evidence type="ECO:0000256" key="1">
    <source>
        <dbReference type="SAM" id="MobiDB-lite"/>
    </source>
</evidence>
<organism evidence="2 3">
    <name type="scientific">Nocardia huaxiensis</name>
    <dbReference type="NCBI Taxonomy" id="2755382"/>
    <lineage>
        <taxon>Bacteria</taxon>
        <taxon>Bacillati</taxon>
        <taxon>Actinomycetota</taxon>
        <taxon>Actinomycetes</taxon>
        <taxon>Mycobacteriales</taxon>
        <taxon>Nocardiaceae</taxon>
        <taxon>Nocardia</taxon>
    </lineage>
</organism>
<evidence type="ECO:0000313" key="3">
    <source>
        <dbReference type="Proteomes" id="UP000515512"/>
    </source>
</evidence>
<feature type="region of interest" description="Disordered" evidence="1">
    <location>
        <begin position="1"/>
        <end position="31"/>
    </location>
</feature>
<sequence length="223" mass="24682">MVSAARFGGRYKLHPPPDRALPDDRAIHGSKAGTRDDSSYLAADIAAVKAYFDVRGYDFAADMLDFYLDNHASGEEYKISLENYLKVVGASVVKSKISECLDDIAEQARKDPQIGVKRELTSDWKGIHSVDDQDVANALGTFAVAVGSDTTVLAPGLLDGLRAQISFKIYIWDYYNFDQLQAGYTKPAKTLNNEARLLEELGLARSYIARGESPYSQMWTQNL</sequence>
<evidence type="ECO:0000313" key="2">
    <source>
        <dbReference type="EMBL" id="QLY29449.1"/>
    </source>
</evidence>
<name>A0A7D6ZV21_9NOCA</name>
<reference evidence="2 3" key="1">
    <citation type="submission" date="2020-07" db="EMBL/GenBank/DDBJ databases">
        <authorList>
            <person name="Zhuang K."/>
            <person name="Ran Y."/>
        </authorList>
    </citation>
    <scope>NUCLEOTIDE SEQUENCE [LARGE SCALE GENOMIC DNA]</scope>
    <source>
        <strain evidence="2 3">WCH-YHL-001</strain>
    </source>
</reference>